<dbReference type="EMBL" id="BFAD01000009">
    <property type="protein sequence ID" value="GBE86213.1"/>
    <property type="molecule type" value="Genomic_DNA"/>
</dbReference>
<reference evidence="1 2" key="1">
    <citation type="journal article" date="2018" name="Sci. Rep.">
        <title>Genome sequence of the cauliflower mushroom Sparassis crispa (Hanabiratake) and its association with beneficial usage.</title>
        <authorList>
            <person name="Kiyama R."/>
            <person name="Furutani Y."/>
            <person name="Kawaguchi K."/>
            <person name="Nakanishi T."/>
        </authorList>
    </citation>
    <scope>NUCLEOTIDE SEQUENCE [LARGE SCALE GENOMIC DNA]</scope>
</reference>
<dbReference type="Gene3D" id="3.40.50.1820">
    <property type="entry name" value="alpha/beta hydrolase"/>
    <property type="match status" value="2"/>
</dbReference>
<dbReference type="InParanoid" id="A0A401GVK2"/>
<dbReference type="InterPro" id="IPR029058">
    <property type="entry name" value="AB_hydrolase_fold"/>
</dbReference>
<accession>A0A401GVK2</accession>
<protein>
    <recommendedName>
        <fullName evidence="3">AB hydrolase-1 domain-containing protein</fullName>
    </recommendedName>
</protein>
<evidence type="ECO:0000313" key="2">
    <source>
        <dbReference type="Proteomes" id="UP000287166"/>
    </source>
</evidence>
<dbReference type="STRING" id="139825.A0A401GVK2"/>
<dbReference type="OrthoDB" id="94039at2759"/>
<dbReference type="GeneID" id="38783130"/>
<comment type="caution">
    <text evidence="1">The sequence shown here is derived from an EMBL/GenBank/DDBJ whole genome shotgun (WGS) entry which is preliminary data.</text>
</comment>
<evidence type="ECO:0000313" key="1">
    <source>
        <dbReference type="EMBL" id="GBE86213.1"/>
    </source>
</evidence>
<sequence length="242" mass="27099">MPTLNCQAYICDPRPNYPLFITAKRYWLSEADVSGDPAEPTIEELYDNGGREGKPRIREAWSIDSPNAGAAAVLNEKTLLHGYSVFDCQEYVRAVHIFLTGLGTGVDVDFSTHNIEYGLRDLPTAYYPDKKDGVTLKCSKVQEIATYMEELGSRRAYDFLPTLCATMPVHFIYGTIDDFLPRAVQDYVLNVCAKGEYTSARRVEGAGHMVPQMQPKRLADAIWDILAHDPVLRSANKSLSRL</sequence>
<dbReference type="RefSeq" id="XP_027617126.1">
    <property type="nucleotide sequence ID" value="XM_027761325.1"/>
</dbReference>
<evidence type="ECO:0008006" key="3">
    <source>
        <dbReference type="Google" id="ProtNLM"/>
    </source>
</evidence>
<proteinExistence type="predicted"/>
<dbReference type="Proteomes" id="UP000287166">
    <property type="component" value="Unassembled WGS sequence"/>
</dbReference>
<dbReference type="SUPFAM" id="SSF53474">
    <property type="entry name" value="alpha/beta-Hydrolases"/>
    <property type="match status" value="1"/>
</dbReference>
<gene>
    <name evidence="1" type="ORF">SCP_0900920</name>
</gene>
<organism evidence="1 2">
    <name type="scientific">Sparassis crispa</name>
    <dbReference type="NCBI Taxonomy" id="139825"/>
    <lineage>
        <taxon>Eukaryota</taxon>
        <taxon>Fungi</taxon>
        <taxon>Dikarya</taxon>
        <taxon>Basidiomycota</taxon>
        <taxon>Agaricomycotina</taxon>
        <taxon>Agaricomycetes</taxon>
        <taxon>Polyporales</taxon>
        <taxon>Sparassidaceae</taxon>
        <taxon>Sparassis</taxon>
    </lineage>
</organism>
<dbReference type="AlphaFoldDB" id="A0A401GVK2"/>
<name>A0A401GVK2_9APHY</name>
<keyword evidence="2" id="KW-1185">Reference proteome</keyword>